<feature type="transmembrane region" description="Helical" evidence="2">
    <location>
        <begin position="139"/>
        <end position="161"/>
    </location>
</feature>
<comment type="caution">
    <text evidence="4">The sequence shown here is derived from an EMBL/GenBank/DDBJ whole genome shotgun (WGS) entry which is preliminary data.</text>
</comment>
<gene>
    <name evidence="4" type="ORF">V9T40_005437</name>
</gene>
<protein>
    <recommendedName>
        <fullName evidence="3">Peptidase M12B propeptide domain-containing protein</fullName>
    </recommendedName>
</protein>
<dbReference type="Pfam" id="PF01562">
    <property type="entry name" value="Pep_M12B_propep"/>
    <property type="match status" value="1"/>
</dbReference>
<keyword evidence="1" id="KW-1015">Disulfide bond</keyword>
<keyword evidence="2" id="KW-0812">Transmembrane</keyword>
<dbReference type="InterPro" id="IPR002870">
    <property type="entry name" value="Peptidase_M12B_N"/>
</dbReference>
<keyword evidence="2" id="KW-1133">Transmembrane helix</keyword>
<dbReference type="AlphaFoldDB" id="A0AAN9TJ80"/>
<name>A0AAN9TJ80_9HEMI</name>
<keyword evidence="5" id="KW-1185">Reference proteome</keyword>
<dbReference type="EMBL" id="JBBCAQ010000023">
    <property type="protein sequence ID" value="KAK7588192.1"/>
    <property type="molecule type" value="Genomic_DNA"/>
</dbReference>
<evidence type="ECO:0000313" key="4">
    <source>
        <dbReference type="EMBL" id="KAK7588192.1"/>
    </source>
</evidence>
<evidence type="ECO:0000256" key="1">
    <source>
        <dbReference type="ARBA" id="ARBA00023157"/>
    </source>
</evidence>
<feature type="domain" description="Peptidase M12B propeptide" evidence="3">
    <location>
        <begin position="17"/>
        <end position="74"/>
    </location>
</feature>
<evidence type="ECO:0000313" key="5">
    <source>
        <dbReference type="Proteomes" id="UP001367676"/>
    </source>
</evidence>
<proteinExistence type="predicted"/>
<evidence type="ECO:0000259" key="3">
    <source>
        <dbReference type="Pfam" id="PF01562"/>
    </source>
</evidence>
<dbReference type="Proteomes" id="UP001367676">
    <property type="component" value="Unassembled WGS sequence"/>
</dbReference>
<keyword evidence="2" id="KW-0472">Membrane</keyword>
<accession>A0AAN9TJ80</accession>
<organism evidence="4 5">
    <name type="scientific">Parthenolecanium corni</name>
    <dbReference type="NCBI Taxonomy" id="536013"/>
    <lineage>
        <taxon>Eukaryota</taxon>
        <taxon>Metazoa</taxon>
        <taxon>Ecdysozoa</taxon>
        <taxon>Arthropoda</taxon>
        <taxon>Hexapoda</taxon>
        <taxon>Insecta</taxon>
        <taxon>Pterygota</taxon>
        <taxon>Neoptera</taxon>
        <taxon>Paraneoptera</taxon>
        <taxon>Hemiptera</taxon>
        <taxon>Sternorrhyncha</taxon>
        <taxon>Coccoidea</taxon>
        <taxon>Coccidae</taxon>
        <taxon>Parthenolecanium</taxon>
    </lineage>
</organism>
<reference evidence="4 5" key="1">
    <citation type="submission" date="2024-03" db="EMBL/GenBank/DDBJ databases">
        <title>Adaptation during the transition from Ophiocordyceps entomopathogen to insect associate is accompanied by gene loss and intensified selection.</title>
        <authorList>
            <person name="Ward C.M."/>
            <person name="Onetto C.A."/>
            <person name="Borneman A.R."/>
        </authorList>
    </citation>
    <scope>NUCLEOTIDE SEQUENCE [LARGE SCALE GENOMIC DNA]</scope>
    <source>
        <strain evidence="4">AWRI1</strain>
        <tissue evidence="4">Single Adult Female</tissue>
    </source>
</reference>
<evidence type="ECO:0000256" key="2">
    <source>
        <dbReference type="SAM" id="Phobius"/>
    </source>
</evidence>
<sequence length="176" mass="20329">MDWRWGTFRNHSENFWDSSPEYTFDAFGQRFHLMLEENSAFTVPDLKVTYVSKNYSANQDPAVNPVGCFYSGYLKDDPLSDVSVSLCNGMKVKRAPRSNFPVVGFRVFVSAYRLGSHFEILTENQGRGHRELKEQKPPIYGHVNIIWTMKFIPIFCALLVLGPNRRLLLKFPELTN</sequence>